<evidence type="ECO:0000256" key="1">
    <source>
        <dbReference type="SAM" id="MobiDB-lite"/>
    </source>
</evidence>
<proteinExistence type="predicted"/>
<protein>
    <submittedName>
        <fullName evidence="2">Uncharacterized protein</fullName>
    </submittedName>
</protein>
<sequence>MKTCSIWLRSAFTCPNSWSRLKAEPDELGDVLDPVNDELEPPYRSSTGALMGLQ</sequence>
<dbReference type="AlphaFoldDB" id="A0A849SU81"/>
<evidence type="ECO:0000313" key="3">
    <source>
        <dbReference type="Proteomes" id="UP000580839"/>
    </source>
</evidence>
<feature type="region of interest" description="Disordered" evidence="1">
    <location>
        <begin position="33"/>
        <end position="54"/>
    </location>
</feature>
<comment type="caution">
    <text evidence="2">The sequence shown here is derived from an EMBL/GenBank/DDBJ whole genome shotgun (WGS) entry which is preliminary data.</text>
</comment>
<dbReference type="EMBL" id="JABFRW010000013">
    <property type="protein sequence ID" value="NOT32769.1"/>
    <property type="molecule type" value="Genomic_DNA"/>
</dbReference>
<gene>
    <name evidence="2" type="ORF">HOP12_01230</name>
</gene>
<accession>A0A849SU81</accession>
<evidence type="ECO:0000313" key="2">
    <source>
        <dbReference type="EMBL" id="NOT32769.1"/>
    </source>
</evidence>
<dbReference type="Proteomes" id="UP000580839">
    <property type="component" value="Unassembled WGS sequence"/>
</dbReference>
<reference evidence="2 3" key="1">
    <citation type="submission" date="2020-04" db="EMBL/GenBank/DDBJ databases">
        <title>Metagenomic profiling of ammonia- and methane-oxidizing microorganisms in a Dutch drinking water treatment plant.</title>
        <authorList>
            <person name="Poghosyan L."/>
            <person name="Leucker S."/>
        </authorList>
    </citation>
    <scope>NUCLEOTIDE SEQUENCE [LARGE SCALE GENOMIC DNA]</scope>
    <source>
        <strain evidence="2">S-RSF-IL-03</strain>
    </source>
</reference>
<organism evidence="2 3">
    <name type="scientific">Eiseniibacteriota bacterium</name>
    <dbReference type="NCBI Taxonomy" id="2212470"/>
    <lineage>
        <taxon>Bacteria</taxon>
        <taxon>Candidatus Eiseniibacteriota</taxon>
    </lineage>
</organism>
<name>A0A849SU81_UNCEI</name>